<evidence type="ECO:0000256" key="1">
    <source>
        <dbReference type="ARBA" id="ARBA00006445"/>
    </source>
</evidence>
<feature type="repeat" description="WD" evidence="7">
    <location>
        <begin position="368"/>
        <end position="400"/>
    </location>
</feature>
<keyword evidence="5" id="KW-0498">Mitosis</keyword>
<sequence>MGLSPTRSRHLGGGGGGIGGSAAGSDLPLADLSTNLRDMKLGGSPSKGAKSAGARHAPLGRKDRDDSGTFSISDLKTGVTKDWQGPDKLLKSKMTSSISRGDRYIPNRELNKSTGPGAASLADEDANDTIRSQSSSDGVDSNIIAANIAAVNAIPTDLEGGQTLEQAAQAERGQRILSFSAACPGTPAGPDVRSRYAVAKPKTALPSSLNSAGRRKIPTNPERTLDAPNMVDDYYYNLLDWSSTNIVAIALQTGVWLWNGNTGDASQLLDTTTQSERVGGNGLITGLRWDADGNILSVGLEGGYTQIWDVESSSRLRTLKPSAEGGADNAAVNVMAWAPDGTLNAGFQSGIIKEFDVRERDALTRTLEKAHSGPVCGMEWRADSALLATGGNDNVVKVWDRRTSVPKMRKENHQAAVKALAWCPHNLSMLATGGGTSDRKIHVWNTTQNSRTLSIQTSGQITSLKWSQHYRELVSTHGIGTHESAKGMINIWSHPSGQKVAEIEAHEQRVLHASLSPDGEVLATVSDDEELKLWRVFEKPVEVGKAGKTPGALGAKSGNMSSVRTLR</sequence>
<dbReference type="InterPro" id="IPR001680">
    <property type="entry name" value="WD40_rpt"/>
</dbReference>
<feature type="compositionally biased region" description="Gly residues" evidence="8">
    <location>
        <begin position="11"/>
        <end position="22"/>
    </location>
</feature>
<dbReference type="KEGG" id="pfp:PFL1_03682"/>
<dbReference type="GeneID" id="19317790"/>
<dbReference type="SMART" id="SM00320">
    <property type="entry name" value="WD40"/>
    <property type="match status" value="6"/>
</dbReference>
<feature type="domain" description="CDC20/Fizzy WD40" evidence="9">
    <location>
        <begin position="225"/>
        <end position="534"/>
    </location>
</feature>
<proteinExistence type="inferred from homology"/>
<dbReference type="InterPro" id="IPR015943">
    <property type="entry name" value="WD40/YVTN_repeat-like_dom_sf"/>
</dbReference>
<dbReference type="Pfam" id="PF24807">
    <property type="entry name" value="WD40_CDC20-Fz"/>
    <property type="match status" value="1"/>
</dbReference>
<feature type="compositionally biased region" description="Polar residues" evidence="8">
    <location>
        <begin position="558"/>
        <end position="567"/>
    </location>
</feature>
<gene>
    <name evidence="10" type="ORF">PFL1_03682</name>
</gene>
<comment type="similarity">
    <text evidence="1">Belongs to the WD repeat CDC20/Fizzy family.</text>
</comment>
<keyword evidence="6" id="KW-0131">Cell cycle</keyword>
<evidence type="ECO:0000256" key="3">
    <source>
        <dbReference type="ARBA" id="ARBA00022618"/>
    </source>
</evidence>
<evidence type="ECO:0000256" key="8">
    <source>
        <dbReference type="SAM" id="MobiDB-lite"/>
    </source>
</evidence>
<evidence type="ECO:0000256" key="4">
    <source>
        <dbReference type="ARBA" id="ARBA00022737"/>
    </source>
</evidence>
<organism evidence="10 11">
    <name type="scientific">Pseudozyma flocculosa PF-1</name>
    <dbReference type="NCBI Taxonomy" id="1277687"/>
    <lineage>
        <taxon>Eukaryota</taxon>
        <taxon>Fungi</taxon>
        <taxon>Dikarya</taxon>
        <taxon>Basidiomycota</taxon>
        <taxon>Ustilaginomycotina</taxon>
        <taxon>Ustilaginomycetes</taxon>
        <taxon>Ustilaginales</taxon>
        <taxon>Ustilaginaceae</taxon>
        <taxon>Pseudozyma</taxon>
    </lineage>
</organism>
<dbReference type="OrthoDB" id="10263272at2759"/>
<dbReference type="GO" id="GO:0031145">
    <property type="term" value="P:anaphase-promoting complex-dependent catabolic process"/>
    <property type="evidence" value="ECO:0007669"/>
    <property type="project" value="TreeGrafter"/>
</dbReference>
<evidence type="ECO:0000313" key="11">
    <source>
        <dbReference type="Proteomes" id="UP000053664"/>
    </source>
</evidence>
<evidence type="ECO:0000256" key="6">
    <source>
        <dbReference type="ARBA" id="ARBA00023306"/>
    </source>
</evidence>
<feature type="region of interest" description="Disordered" evidence="8">
    <location>
        <begin position="545"/>
        <end position="567"/>
    </location>
</feature>
<keyword evidence="2 7" id="KW-0853">WD repeat</keyword>
<dbReference type="Gene3D" id="2.130.10.10">
    <property type="entry name" value="YVTN repeat-like/Quinoprotein amine dehydrogenase"/>
    <property type="match status" value="1"/>
</dbReference>
<dbReference type="GO" id="GO:1905786">
    <property type="term" value="P:positive regulation of anaphase-promoting complex-dependent catabolic process"/>
    <property type="evidence" value="ECO:0007669"/>
    <property type="project" value="TreeGrafter"/>
</dbReference>
<dbReference type="HOGENOM" id="CLU_014831_6_0_1"/>
<dbReference type="InterPro" id="IPR033010">
    <property type="entry name" value="Cdc20/Fizzy"/>
</dbReference>
<dbReference type="EMBL" id="KE361633">
    <property type="protein sequence ID" value="EPQ28881.1"/>
    <property type="molecule type" value="Genomic_DNA"/>
</dbReference>
<dbReference type="PROSITE" id="PS50294">
    <property type="entry name" value="WD_REPEATS_REGION"/>
    <property type="match status" value="2"/>
</dbReference>
<evidence type="ECO:0000256" key="2">
    <source>
        <dbReference type="ARBA" id="ARBA00022574"/>
    </source>
</evidence>
<feature type="compositionally biased region" description="Low complexity" evidence="8">
    <location>
        <begin position="41"/>
        <end position="54"/>
    </location>
</feature>
<dbReference type="AlphaFoldDB" id="A0A061HE37"/>
<dbReference type="PANTHER" id="PTHR19918:SF8">
    <property type="entry name" value="FI02843P"/>
    <property type="match status" value="1"/>
</dbReference>
<evidence type="ECO:0000313" key="10">
    <source>
        <dbReference type="EMBL" id="EPQ28881.1"/>
    </source>
</evidence>
<feature type="region of interest" description="Disordered" evidence="8">
    <location>
        <begin position="1"/>
        <end position="137"/>
    </location>
</feature>
<evidence type="ECO:0000259" key="9">
    <source>
        <dbReference type="Pfam" id="PF24807"/>
    </source>
</evidence>
<dbReference type="RefSeq" id="XP_007879392.1">
    <property type="nucleotide sequence ID" value="XM_007881201.1"/>
</dbReference>
<dbReference type="GO" id="GO:0010997">
    <property type="term" value="F:anaphase-promoting complex binding"/>
    <property type="evidence" value="ECO:0007669"/>
    <property type="project" value="InterPro"/>
</dbReference>
<name>A0A061HE37_9BASI</name>
<dbReference type="PROSITE" id="PS50082">
    <property type="entry name" value="WD_REPEATS_2"/>
    <property type="match status" value="3"/>
</dbReference>
<dbReference type="PANTHER" id="PTHR19918">
    <property type="entry name" value="CELL DIVISION CYCLE 20 CDC20 FIZZY -RELATED"/>
    <property type="match status" value="1"/>
</dbReference>
<dbReference type="Proteomes" id="UP000053664">
    <property type="component" value="Unassembled WGS sequence"/>
</dbReference>
<keyword evidence="4" id="KW-0677">Repeat</keyword>
<evidence type="ECO:0000256" key="7">
    <source>
        <dbReference type="PROSITE-ProRule" id="PRU00221"/>
    </source>
</evidence>
<feature type="repeat" description="WD" evidence="7">
    <location>
        <begin position="503"/>
        <end position="536"/>
    </location>
</feature>
<feature type="region of interest" description="Disordered" evidence="8">
    <location>
        <begin position="205"/>
        <end position="224"/>
    </location>
</feature>
<dbReference type="InterPro" id="IPR036322">
    <property type="entry name" value="WD40_repeat_dom_sf"/>
</dbReference>
<evidence type="ECO:0000256" key="5">
    <source>
        <dbReference type="ARBA" id="ARBA00022776"/>
    </source>
</evidence>
<dbReference type="InterPro" id="IPR056150">
    <property type="entry name" value="WD40_CDC20-Fz"/>
</dbReference>
<protein>
    <recommendedName>
        <fullName evidence="9">CDC20/Fizzy WD40 domain-containing protein</fullName>
    </recommendedName>
</protein>
<dbReference type="GO" id="GO:0005680">
    <property type="term" value="C:anaphase-promoting complex"/>
    <property type="evidence" value="ECO:0007669"/>
    <property type="project" value="TreeGrafter"/>
</dbReference>
<reference evidence="10 11" key="1">
    <citation type="journal article" date="2013" name="Plant Cell">
        <title>The transition from a phytopathogenic smut ancestor to an anamorphic biocontrol agent deciphered by comparative whole-genome analysis.</title>
        <authorList>
            <person name="Lefebvre F."/>
            <person name="Joly D.L."/>
            <person name="Labbe C."/>
            <person name="Teichmann B."/>
            <person name="Linning R."/>
            <person name="Belzile F."/>
            <person name="Bakkeren G."/>
            <person name="Belanger R.R."/>
        </authorList>
    </citation>
    <scope>NUCLEOTIDE SEQUENCE [LARGE SCALE GENOMIC DNA]</scope>
    <source>
        <strain evidence="10 11">PF-1</strain>
    </source>
</reference>
<dbReference type="GO" id="GO:0051301">
    <property type="term" value="P:cell division"/>
    <property type="evidence" value="ECO:0007669"/>
    <property type="project" value="UniProtKB-KW"/>
</dbReference>
<dbReference type="eggNOG" id="KOG0305">
    <property type="taxonomic scope" value="Eukaryota"/>
</dbReference>
<feature type="compositionally biased region" description="Basic and acidic residues" evidence="8">
    <location>
        <begin position="100"/>
        <end position="111"/>
    </location>
</feature>
<feature type="repeat" description="WD" evidence="7">
    <location>
        <begin position="277"/>
        <end position="318"/>
    </location>
</feature>
<accession>A0A061HE37</accession>
<dbReference type="GO" id="GO:1990757">
    <property type="term" value="F:ubiquitin ligase activator activity"/>
    <property type="evidence" value="ECO:0007669"/>
    <property type="project" value="TreeGrafter"/>
</dbReference>
<dbReference type="SUPFAM" id="SSF50978">
    <property type="entry name" value="WD40 repeat-like"/>
    <property type="match status" value="1"/>
</dbReference>
<keyword evidence="3" id="KW-0132">Cell division</keyword>